<reference evidence="2" key="1">
    <citation type="submission" date="2020-08" db="EMBL/GenBank/DDBJ databases">
        <title>Genome public.</title>
        <authorList>
            <person name="Liu C."/>
            <person name="Sun Q."/>
        </authorList>
    </citation>
    <scope>NUCLEOTIDE SEQUENCE</scope>
    <source>
        <strain evidence="2">NSJ-31</strain>
    </source>
</reference>
<keyword evidence="3" id="KW-1185">Reference proteome</keyword>
<dbReference type="SUPFAM" id="SSF47413">
    <property type="entry name" value="lambda repressor-like DNA-binding domains"/>
    <property type="match status" value="1"/>
</dbReference>
<dbReference type="AlphaFoldDB" id="A0A926DZD5"/>
<dbReference type="GO" id="GO:0003677">
    <property type="term" value="F:DNA binding"/>
    <property type="evidence" value="ECO:0007669"/>
    <property type="project" value="InterPro"/>
</dbReference>
<evidence type="ECO:0000313" key="2">
    <source>
        <dbReference type="EMBL" id="MBC8546597.1"/>
    </source>
</evidence>
<protein>
    <submittedName>
        <fullName evidence="2">Helix-turn-helix transcriptional regulator</fullName>
    </submittedName>
</protein>
<dbReference type="InterPro" id="IPR001387">
    <property type="entry name" value="Cro/C1-type_HTH"/>
</dbReference>
<dbReference type="RefSeq" id="WP_249282674.1">
    <property type="nucleotide sequence ID" value="NZ_JACRST010000007.1"/>
</dbReference>
<dbReference type="Proteomes" id="UP000653127">
    <property type="component" value="Unassembled WGS sequence"/>
</dbReference>
<organism evidence="2 3">
    <name type="scientific">Ligaoa zhengdingensis</name>
    <dbReference type="NCBI Taxonomy" id="2763658"/>
    <lineage>
        <taxon>Bacteria</taxon>
        <taxon>Bacillati</taxon>
        <taxon>Bacillota</taxon>
        <taxon>Clostridia</taxon>
        <taxon>Eubacteriales</taxon>
        <taxon>Oscillospiraceae</taxon>
        <taxon>Ligaoa</taxon>
    </lineage>
</organism>
<evidence type="ECO:0000313" key="3">
    <source>
        <dbReference type="Proteomes" id="UP000653127"/>
    </source>
</evidence>
<sequence length="73" mass="8512">MIIYDPLWKTLKDKGITKYALIYKYGFSSNTIHRLRHNGGISTALINDLCLLLNCRVEDILLFVPEEKENQKE</sequence>
<feature type="domain" description="HTH cro/C1-type" evidence="1">
    <location>
        <begin position="7"/>
        <end position="66"/>
    </location>
</feature>
<dbReference type="EMBL" id="JACRST010000007">
    <property type="protein sequence ID" value="MBC8546597.1"/>
    <property type="molecule type" value="Genomic_DNA"/>
</dbReference>
<name>A0A926DZD5_9FIRM</name>
<dbReference type="InterPro" id="IPR010982">
    <property type="entry name" value="Lambda_DNA-bd_dom_sf"/>
</dbReference>
<evidence type="ECO:0000259" key="1">
    <source>
        <dbReference type="Pfam" id="PF13443"/>
    </source>
</evidence>
<gene>
    <name evidence="2" type="ORF">H8711_06565</name>
</gene>
<accession>A0A926DZD5</accession>
<comment type="caution">
    <text evidence="2">The sequence shown here is derived from an EMBL/GenBank/DDBJ whole genome shotgun (WGS) entry which is preliminary data.</text>
</comment>
<dbReference type="Pfam" id="PF13443">
    <property type="entry name" value="HTH_26"/>
    <property type="match status" value="1"/>
</dbReference>
<proteinExistence type="predicted"/>